<dbReference type="Proteomes" id="UP000323567">
    <property type="component" value="Unassembled WGS sequence"/>
</dbReference>
<sequence length="547" mass="59710">MKDKLIKAALSFAVVCVLGACTKNYLDINSNPYEVDKEQMEAKDYAIASGLSAMFGTVVSTDVNTAQFTDCLLGSTQGGYYADANNGWTNTISKYNPTDNWTNVFMYSDKVIPQLYSNMSNVEGISEDPLVLAILKIVKVCVLNRVTDTYGPIPYSEIGSTGKIQVAYDDQPKVYSQMFDELDEAIALLDENIDRSITSTTDQVFDGTAVKWCRFANSMKLRLAMRVVYTDFVSSKGLSPQQLGEQAVAHSVGVMQSNADNAQLSSLAFGKDGNPLYTACMYNSPAGSVTGGDSHAAADIICYMNGYEDPRREKYFSKAQFSGDNALEYVGMRRGIAIPALSAVGLLYSGVNFVDGMATPLQWMNAAEVAFLKAEAVGVFGWNMGGSAKTFYEQGVRLSFEQWGVAGVDEYLVGTTLPESYTDPNGGATSYSTQLSQLGVAWNDGASKEEMQERIIIQKWIANFHLGNEAWADFRRTGFPHLIPAMESAVGNNSQGIRNLTLGARRMSYPADEATNNPENYAKAVEMLGGSDNMATRMWWDCNPAVK</sequence>
<keyword evidence="1" id="KW-0449">Lipoprotein</keyword>
<dbReference type="InterPro" id="IPR011990">
    <property type="entry name" value="TPR-like_helical_dom_sf"/>
</dbReference>
<protein>
    <submittedName>
        <fullName evidence="1">SusD/RagB family nutrient-binding outer membrane lipoprotein</fullName>
    </submittedName>
</protein>
<dbReference type="SUPFAM" id="SSF48452">
    <property type="entry name" value="TPR-like"/>
    <property type="match status" value="1"/>
</dbReference>
<dbReference type="EMBL" id="VVXK01000004">
    <property type="protein sequence ID" value="KAA2371223.1"/>
    <property type="molecule type" value="Genomic_DNA"/>
</dbReference>
<dbReference type="InterPro" id="IPR024302">
    <property type="entry name" value="SusD-like"/>
</dbReference>
<dbReference type="AlphaFoldDB" id="A0A5B3GBY4"/>
<name>A0A5B3GBY4_9BACT</name>
<organism evidence="1 2">
    <name type="scientific">Alistipes shahii</name>
    <dbReference type="NCBI Taxonomy" id="328814"/>
    <lineage>
        <taxon>Bacteria</taxon>
        <taxon>Pseudomonadati</taxon>
        <taxon>Bacteroidota</taxon>
        <taxon>Bacteroidia</taxon>
        <taxon>Bacteroidales</taxon>
        <taxon>Rikenellaceae</taxon>
        <taxon>Alistipes</taxon>
    </lineage>
</organism>
<dbReference type="Gene3D" id="1.25.40.390">
    <property type="match status" value="1"/>
</dbReference>
<dbReference type="Pfam" id="PF12741">
    <property type="entry name" value="SusD-like"/>
    <property type="match status" value="1"/>
</dbReference>
<proteinExistence type="predicted"/>
<accession>A0A5B3GBY4</accession>
<evidence type="ECO:0000313" key="1">
    <source>
        <dbReference type="EMBL" id="KAA2371223.1"/>
    </source>
</evidence>
<comment type="caution">
    <text evidence="1">The sequence shown here is derived from an EMBL/GenBank/DDBJ whole genome shotgun (WGS) entry which is preliminary data.</text>
</comment>
<evidence type="ECO:0000313" key="2">
    <source>
        <dbReference type="Proteomes" id="UP000323567"/>
    </source>
</evidence>
<gene>
    <name evidence="1" type="ORF">F2Y13_04585</name>
</gene>
<dbReference type="RefSeq" id="WP_149887090.1">
    <property type="nucleotide sequence ID" value="NZ_DBFRVL010000083.1"/>
</dbReference>
<reference evidence="1 2" key="1">
    <citation type="journal article" date="2019" name="Nat. Med.">
        <title>A library of human gut bacterial isolates paired with longitudinal multiomics data enables mechanistic microbiome research.</title>
        <authorList>
            <person name="Poyet M."/>
            <person name="Groussin M."/>
            <person name="Gibbons S.M."/>
            <person name="Avila-Pacheco J."/>
            <person name="Jiang X."/>
            <person name="Kearney S.M."/>
            <person name="Perrotta A.R."/>
            <person name="Berdy B."/>
            <person name="Zhao S."/>
            <person name="Lieberman T.D."/>
            <person name="Swanson P.K."/>
            <person name="Smith M."/>
            <person name="Roesemann S."/>
            <person name="Alexander J.E."/>
            <person name="Rich S.A."/>
            <person name="Livny J."/>
            <person name="Vlamakis H."/>
            <person name="Clish C."/>
            <person name="Bullock K."/>
            <person name="Deik A."/>
            <person name="Scott J."/>
            <person name="Pierce K.A."/>
            <person name="Xavier R.J."/>
            <person name="Alm E.J."/>
        </authorList>
    </citation>
    <scope>NUCLEOTIDE SEQUENCE [LARGE SCALE GENOMIC DNA]</scope>
    <source>
        <strain evidence="1 2">BIOML-A2</strain>
    </source>
</reference>
<dbReference type="PROSITE" id="PS51257">
    <property type="entry name" value="PROKAR_LIPOPROTEIN"/>
    <property type="match status" value="1"/>
</dbReference>